<organism evidence="3 4">
    <name type="scientific">Stephanodiscus triporus</name>
    <dbReference type="NCBI Taxonomy" id="2934178"/>
    <lineage>
        <taxon>Eukaryota</taxon>
        <taxon>Sar</taxon>
        <taxon>Stramenopiles</taxon>
        <taxon>Ochrophyta</taxon>
        <taxon>Bacillariophyta</taxon>
        <taxon>Coscinodiscophyceae</taxon>
        <taxon>Thalassiosirophycidae</taxon>
        <taxon>Stephanodiscales</taxon>
        <taxon>Stephanodiscaceae</taxon>
        <taxon>Stephanodiscus</taxon>
    </lineage>
</organism>
<keyword evidence="4" id="KW-1185">Reference proteome</keyword>
<feature type="compositionally biased region" description="Basic and acidic residues" evidence="2">
    <location>
        <begin position="281"/>
        <end position="295"/>
    </location>
</feature>
<evidence type="ECO:0000313" key="3">
    <source>
        <dbReference type="EMBL" id="KAL3790623.1"/>
    </source>
</evidence>
<dbReference type="EMBL" id="JALLAZ020000628">
    <property type="protein sequence ID" value="KAL3790623.1"/>
    <property type="molecule type" value="Genomic_DNA"/>
</dbReference>
<dbReference type="InterPro" id="IPR050767">
    <property type="entry name" value="Sel1_AlgK"/>
</dbReference>
<sequence>MTTTAFSLSNEYLVAIQASARTESERFERALAFHRSNITTYRKKWEYSANSSATTATKTPSRSWPDVPPDDDLSFLSEDVKYCDRSPNFRSDKDYCARLRFRVASALLAQFDDSSQKTGLKMLRTLAENNYGDAMVFYGMCINDGRAAMEPNAEEAVSWFKRCSEIGHPQGQYELGVAFYMGEGVAEDEEEAVRQFKLAAEQQHPAASYMLGDCLLDGVGAEVDRAAALGWLVKAAELGHRGARSRVMAVLEKTDGDDYGIFTDASRQTLVEHITPTKLLRDKSSGSRDPTDLARRQTIVSNSRKE</sequence>
<dbReference type="InterPro" id="IPR011990">
    <property type="entry name" value="TPR-like_helical_dom_sf"/>
</dbReference>
<dbReference type="PANTHER" id="PTHR11102">
    <property type="entry name" value="SEL-1-LIKE PROTEIN"/>
    <property type="match status" value="1"/>
</dbReference>
<dbReference type="Gene3D" id="1.25.40.10">
    <property type="entry name" value="Tetratricopeptide repeat domain"/>
    <property type="match status" value="1"/>
</dbReference>
<evidence type="ECO:0000256" key="2">
    <source>
        <dbReference type="SAM" id="MobiDB-lite"/>
    </source>
</evidence>
<comment type="similarity">
    <text evidence="1">Belongs to the sel-1 family.</text>
</comment>
<dbReference type="SMART" id="SM00671">
    <property type="entry name" value="SEL1"/>
    <property type="match status" value="3"/>
</dbReference>
<evidence type="ECO:0000256" key="1">
    <source>
        <dbReference type="ARBA" id="ARBA00038101"/>
    </source>
</evidence>
<dbReference type="AlphaFoldDB" id="A0ABD3PS33"/>
<reference evidence="3 4" key="1">
    <citation type="submission" date="2024-10" db="EMBL/GenBank/DDBJ databases">
        <title>Updated reference genomes for cyclostephanoid diatoms.</title>
        <authorList>
            <person name="Roberts W.R."/>
            <person name="Alverson A.J."/>
        </authorList>
    </citation>
    <scope>NUCLEOTIDE SEQUENCE [LARGE SCALE GENOMIC DNA]</scope>
    <source>
        <strain evidence="3 4">AJA276-08</strain>
    </source>
</reference>
<comment type="caution">
    <text evidence="3">The sequence shown here is derived from an EMBL/GenBank/DDBJ whole genome shotgun (WGS) entry which is preliminary data.</text>
</comment>
<evidence type="ECO:0000313" key="4">
    <source>
        <dbReference type="Proteomes" id="UP001530315"/>
    </source>
</evidence>
<dbReference type="Proteomes" id="UP001530315">
    <property type="component" value="Unassembled WGS sequence"/>
</dbReference>
<dbReference type="InterPro" id="IPR006597">
    <property type="entry name" value="Sel1-like"/>
</dbReference>
<feature type="region of interest" description="Disordered" evidence="2">
    <location>
        <begin position="281"/>
        <end position="306"/>
    </location>
</feature>
<protein>
    <submittedName>
        <fullName evidence="3">Uncharacterized protein</fullName>
    </submittedName>
</protein>
<dbReference type="Pfam" id="PF08238">
    <property type="entry name" value="Sel1"/>
    <property type="match status" value="3"/>
</dbReference>
<name>A0ABD3PS33_9STRA</name>
<proteinExistence type="inferred from homology"/>
<gene>
    <name evidence="3" type="ORF">ACHAW5_004190</name>
</gene>
<dbReference type="SUPFAM" id="SSF81901">
    <property type="entry name" value="HCP-like"/>
    <property type="match status" value="1"/>
</dbReference>
<dbReference type="PANTHER" id="PTHR11102:SF160">
    <property type="entry name" value="ERAD-ASSOCIATED E3 UBIQUITIN-PROTEIN LIGASE COMPONENT HRD3"/>
    <property type="match status" value="1"/>
</dbReference>
<accession>A0ABD3PS33</accession>